<dbReference type="Proteomes" id="UP000288805">
    <property type="component" value="Unassembled WGS sequence"/>
</dbReference>
<keyword evidence="1" id="KW-0812">Transmembrane</keyword>
<proteinExistence type="predicted"/>
<keyword evidence="1" id="KW-1133">Transmembrane helix</keyword>
<evidence type="ECO:0000256" key="1">
    <source>
        <dbReference type="SAM" id="Phobius"/>
    </source>
</evidence>
<evidence type="ECO:0000313" key="3">
    <source>
        <dbReference type="EMBL" id="RVW86380.1"/>
    </source>
</evidence>
<name>A0A438HPL2_VITVI</name>
<comment type="caution">
    <text evidence="3">The sequence shown here is derived from an EMBL/GenBank/DDBJ whole genome shotgun (WGS) entry which is preliminary data.</text>
</comment>
<evidence type="ECO:0000313" key="4">
    <source>
        <dbReference type="Proteomes" id="UP000288805"/>
    </source>
</evidence>
<organism evidence="3 4">
    <name type="scientific">Vitis vinifera</name>
    <name type="common">Grape</name>
    <dbReference type="NCBI Taxonomy" id="29760"/>
    <lineage>
        <taxon>Eukaryota</taxon>
        <taxon>Viridiplantae</taxon>
        <taxon>Streptophyta</taxon>
        <taxon>Embryophyta</taxon>
        <taxon>Tracheophyta</taxon>
        <taxon>Spermatophyta</taxon>
        <taxon>Magnoliopsida</taxon>
        <taxon>eudicotyledons</taxon>
        <taxon>Gunneridae</taxon>
        <taxon>Pentapetalae</taxon>
        <taxon>rosids</taxon>
        <taxon>Vitales</taxon>
        <taxon>Vitaceae</taxon>
        <taxon>Viteae</taxon>
        <taxon>Vitis</taxon>
    </lineage>
</organism>
<dbReference type="InterPro" id="IPR043502">
    <property type="entry name" value="DNA/RNA_pol_sf"/>
</dbReference>
<reference evidence="3 4" key="1">
    <citation type="journal article" date="2018" name="PLoS Genet.">
        <title>Population sequencing reveals clonal diversity and ancestral inbreeding in the grapevine cultivar Chardonnay.</title>
        <authorList>
            <person name="Roach M.J."/>
            <person name="Johnson D.L."/>
            <person name="Bohlmann J."/>
            <person name="van Vuuren H.J."/>
            <person name="Jones S.J."/>
            <person name="Pretorius I.S."/>
            <person name="Schmidt S.A."/>
            <person name="Borneman A.R."/>
        </authorList>
    </citation>
    <scope>NUCLEOTIDE SEQUENCE [LARGE SCALE GENOMIC DNA]</scope>
    <source>
        <strain evidence="4">cv. Chardonnay</strain>
        <tissue evidence="3">Leaf</tissue>
    </source>
</reference>
<dbReference type="AlphaFoldDB" id="A0A438HPL2"/>
<dbReference type="EMBL" id="QGNW01000194">
    <property type="protein sequence ID" value="RVW86380.1"/>
    <property type="molecule type" value="Genomic_DNA"/>
</dbReference>
<feature type="transmembrane region" description="Helical" evidence="1">
    <location>
        <begin position="217"/>
        <end position="241"/>
    </location>
</feature>
<dbReference type="InterPro" id="IPR013103">
    <property type="entry name" value="RVT_2"/>
</dbReference>
<accession>A0A438HPL2</accession>
<keyword evidence="1" id="KW-0472">Membrane</keyword>
<dbReference type="SUPFAM" id="SSF56672">
    <property type="entry name" value="DNA/RNA polymerases"/>
    <property type="match status" value="1"/>
</dbReference>
<dbReference type="CDD" id="cd09272">
    <property type="entry name" value="RNase_HI_RT_Ty1"/>
    <property type="match status" value="1"/>
</dbReference>
<dbReference type="PANTHER" id="PTHR11439:SF500">
    <property type="entry name" value="RNA-DIRECTED DNA POLYMERASE"/>
    <property type="match status" value="1"/>
</dbReference>
<protein>
    <submittedName>
        <fullName evidence="3">Retrovirus-related Pol polyprotein from transposon RE2</fullName>
    </submittedName>
</protein>
<evidence type="ECO:0000259" key="2">
    <source>
        <dbReference type="Pfam" id="PF07727"/>
    </source>
</evidence>
<dbReference type="Pfam" id="PF07727">
    <property type="entry name" value="RVT_2"/>
    <property type="match status" value="1"/>
</dbReference>
<sequence>MVLALVVSFNWDIRQLDVSNAFLHGILDEEVYMAQPKGFEDPTNPQFMYRVNLIGIRPYRAPCVSGTKLSKFDGDPLLDPSEYHHIVGALQYITLTRPEIAYSMNQLCQHMQTPTTAHWTTAKRVLRYLKNTLDFGLFYKPGSFAINAYCDSDWAGDPDDRCSTCGYGVFVGPNLISWSAKKQPVVSKSSIEVEYRCLALVTAEVYWLRMLLCELKFLLILLLLSGVITLVLLYLPLILFFMPVLSISKWTIILCVRK</sequence>
<gene>
    <name evidence="3" type="primary">RE2_585</name>
    <name evidence="3" type="ORF">CK203_035607</name>
</gene>
<feature type="domain" description="Reverse transcriptase Ty1/copia-type" evidence="2">
    <location>
        <begin position="2"/>
        <end position="72"/>
    </location>
</feature>
<dbReference type="PANTHER" id="PTHR11439">
    <property type="entry name" value="GAG-POL-RELATED RETROTRANSPOSON"/>
    <property type="match status" value="1"/>
</dbReference>